<dbReference type="InterPro" id="IPR002299">
    <property type="entry name" value="Porin_Neis"/>
</dbReference>
<evidence type="ECO:0000256" key="4">
    <source>
        <dbReference type="ARBA" id="ARBA00022452"/>
    </source>
</evidence>
<evidence type="ECO:0000256" key="8">
    <source>
        <dbReference type="ARBA" id="ARBA00023114"/>
    </source>
</evidence>
<dbReference type="RefSeq" id="WP_109581202.1">
    <property type="nucleotide sequence ID" value="NZ_QGGT01000001.1"/>
</dbReference>
<keyword evidence="10" id="KW-0998">Cell outer membrane</keyword>
<name>A0A316EYN3_9BURK</name>
<keyword evidence="4" id="KW-1134">Transmembrane beta strand</keyword>
<dbReference type="Proteomes" id="UP000245754">
    <property type="component" value="Unassembled WGS sequence"/>
</dbReference>
<dbReference type="Gene3D" id="2.40.160.10">
    <property type="entry name" value="Porin"/>
    <property type="match status" value="1"/>
</dbReference>
<feature type="domain" description="Porin" evidence="12">
    <location>
        <begin position="8"/>
        <end position="321"/>
    </location>
</feature>
<keyword evidence="8" id="KW-0626">Porin</keyword>
<dbReference type="GO" id="GO:0015288">
    <property type="term" value="F:porin activity"/>
    <property type="evidence" value="ECO:0007669"/>
    <property type="project" value="UniProtKB-KW"/>
</dbReference>
<comment type="subcellular location">
    <subcellularLocation>
        <location evidence="1">Cell outer membrane</location>
        <topology evidence="1">Multi-pass membrane protein</topology>
    </subcellularLocation>
</comment>
<feature type="signal peptide" evidence="11">
    <location>
        <begin position="1"/>
        <end position="20"/>
    </location>
</feature>
<dbReference type="GO" id="GO:0046930">
    <property type="term" value="C:pore complex"/>
    <property type="evidence" value="ECO:0007669"/>
    <property type="project" value="UniProtKB-KW"/>
</dbReference>
<evidence type="ECO:0000256" key="11">
    <source>
        <dbReference type="SAM" id="SignalP"/>
    </source>
</evidence>
<keyword evidence="6 11" id="KW-0732">Signal</keyword>
<evidence type="ECO:0000313" key="14">
    <source>
        <dbReference type="Proteomes" id="UP000245754"/>
    </source>
</evidence>
<evidence type="ECO:0000256" key="1">
    <source>
        <dbReference type="ARBA" id="ARBA00004571"/>
    </source>
</evidence>
<sequence>MKTHHACLAALSMLPALASAQGSGVTLYGVVDDGIEYINHLPRAGNSSAAVLRMSAGNLSTSRWGLRGREDLGDGLAAVFLLENGFDSDTGNANQGGRLFGRQAYVGLQQRYGTLSLGRHQNLVYDFSNAFDPMAIATRYSLLMHDRWMSSRSDNSAKFFGQTGGIYYGLLYSTGYDSSAGGEIPGDYKAGREMSAAIGYASGPLALRVVYDDLHGSTRATDDNRERRAAIAGTYTFGPAKAFIGYRWYYGDFTTSTLRTNLYWAGMQYQLTPVISVTGAAYYTDVRNSGGDPYSFVLSGSYAFSKRTDVYTVLGFTRNREGSNLSLTGFGPSLNPAATTLVNTSEQVAAGQNQFGAVIGIRHRF</sequence>
<accession>A0A316EYN3</accession>
<dbReference type="Pfam" id="PF13609">
    <property type="entry name" value="Porin_4"/>
    <property type="match status" value="1"/>
</dbReference>
<proteinExistence type="predicted"/>
<protein>
    <submittedName>
        <fullName evidence="13">Putative porin</fullName>
    </submittedName>
</protein>
<comment type="caution">
    <text evidence="13">The sequence shown here is derived from an EMBL/GenBank/DDBJ whole genome shotgun (WGS) entry which is preliminary data.</text>
</comment>
<evidence type="ECO:0000256" key="10">
    <source>
        <dbReference type="ARBA" id="ARBA00023237"/>
    </source>
</evidence>
<dbReference type="GO" id="GO:0009279">
    <property type="term" value="C:cell outer membrane"/>
    <property type="evidence" value="ECO:0007669"/>
    <property type="project" value="UniProtKB-SubCell"/>
</dbReference>
<evidence type="ECO:0000256" key="9">
    <source>
        <dbReference type="ARBA" id="ARBA00023136"/>
    </source>
</evidence>
<gene>
    <name evidence="13" type="ORF">C7419_1011373</name>
</gene>
<evidence type="ECO:0000313" key="13">
    <source>
        <dbReference type="EMBL" id="PWK37491.1"/>
    </source>
</evidence>
<dbReference type="PANTHER" id="PTHR34501">
    <property type="entry name" value="PROTEIN YDDL-RELATED"/>
    <property type="match status" value="1"/>
</dbReference>
<dbReference type="GO" id="GO:0006811">
    <property type="term" value="P:monoatomic ion transport"/>
    <property type="evidence" value="ECO:0007669"/>
    <property type="project" value="UniProtKB-KW"/>
</dbReference>
<feature type="chain" id="PRO_5016356700" evidence="11">
    <location>
        <begin position="21"/>
        <end position="365"/>
    </location>
</feature>
<dbReference type="InterPro" id="IPR023614">
    <property type="entry name" value="Porin_dom_sf"/>
</dbReference>
<comment type="subunit">
    <text evidence="2">Homotrimer.</text>
</comment>
<keyword evidence="9" id="KW-0472">Membrane</keyword>
<evidence type="ECO:0000256" key="6">
    <source>
        <dbReference type="ARBA" id="ARBA00022729"/>
    </source>
</evidence>
<dbReference type="PANTHER" id="PTHR34501:SF9">
    <property type="entry name" value="MAJOR OUTER MEMBRANE PROTEIN P.IA"/>
    <property type="match status" value="1"/>
</dbReference>
<dbReference type="AlphaFoldDB" id="A0A316EYN3"/>
<evidence type="ECO:0000256" key="3">
    <source>
        <dbReference type="ARBA" id="ARBA00022448"/>
    </source>
</evidence>
<dbReference type="InterPro" id="IPR033900">
    <property type="entry name" value="Gram_neg_porin_domain"/>
</dbReference>
<keyword evidence="7" id="KW-0406">Ion transport</keyword>
<dbReference type="EMBL" id="QGGT01000001">
    <property type="protein sequence ID" value="PWK37491.1"/>
    <property type="molecule type" value="Genomic_DNA"/>
</dbReference>
<keyword evidence="5" id="KW-0812">Transmembrane</keyword>
<dbReference type="InterPro" id="IPR050298">
    <property type="entry name" value="Gram-neg_bact_OMP"/>
</dbReference>
<dbReference type="SUPFAM" id="SSF56935">
    <property type="entry name" value="Porins"/>
    <property type="match status" value="1"/>
</dbReference>
<evidence type="ECO:0000256" key="5">
    <source>
        <dbReference type="ARBA" id="ARBA00022692"/>
    </source>
</evidence>
<evidence type="ECO:0000259" key="12">
    <source>
        <dbReference type="Pfam" id="PF13609"/>
    </source>
</evidence>
<evidence type="ECO:0000256" key="7">
    <source>
        <dbReference type="ARBA" id="ARBA00023065"/>
    </source>
</evidence>
<organism evidence="13 14">
    <name type="scientific">Cupriavidus plantarum</name>
    <dbReference type="NCBI Taxonomy" id="942865"/>
    <lineage>
        <taxon>Bacteria</taxon>
        <taxon>Pseudomonadati</taxon>
        <taxon>Pseudomonadota</taxon>
        <taxon>Betaproteobacteria</taxon>
        <taxon>Burkholderiales</taxon>
        <taxon>Burkholderiaceae</taxon>
        <taxon>Cupriavidus</taxon>
    </lineage>
</organism>
<dbReference type="CDD" id="cd00342">
    <property type="entry name" value="gram_neg_porins"/>
    <property type="match status" value="1"/>
</dbReference>
<keyword evidence="14" id="KW-1185">Reference proteome</keyword>
<evidence type="ECO:0000256" key="2">
    <source>
        <dbReference type="ARBA" id="ARBA00011233"/>
    </source>
</evidence>
<dbReference type="PRINTS" id="PR00184">
    <property type="entry name" value="NEISSPPORIN"/>
</dbReference>
<keyword evidence="3" id="KW-0813">Transport</keyword>
<reference evidence="13 14" key="1">
    <citation type="submission" date="2018-05" db="EMBL/GenBank/DDBJ databases">
        <title>Genomic Encyclopedia of Type Strains, Phase IV (KMG-V): Genome sequencing to study the core and pangenomes of soil and plant-associated prokaryotes.</title>
        <authorList>
            <person name="Whitman W."/>
        </authorList>
    </citation>
    <scope>NUCLEOTIDE SEQUENCE [LARGE SCALE GENOMIC DNA]</scope>
    <source>
        <strain evidence="13 14">SLV-132</strain>
    </source>
</reference>